<evidence type="ECO:0000313" key="4">
    <source>
        <dbReference type="Proteomes" id="UP000509346"/>
    </source>
</evidence>
<dbReference type="EMBL" id="CP058909">
    <property type="protein sequence ID" value="QLH82451.1"/>
    <property type="molecule type" value="Genomic_DNA"/>
</dbReference>
<name>A0A7D5SVT1_9EURY</name>
<evidence type="ECO:0000313" key="2">
    <source>
        <dbReference type="EMBL" id="QLH82451.1"/>
    </source>
</evidence>
<evidence type="ECO:0000256" key="1">
    <source>
        <dbReference type="SAM" id="MobiDB-lite"/>
    </source>
</evidence>
<reference evidence="3 4" key="1">
    <citation type="submission" date="2020-07" db="EMBL/GenBank/DDBJ databases">
        <title>Halosimplex litoreum sp. nov. and Halosimplex rubrum sp. nov., isolated from different salt environments.</title>
        <authorList>
            <person name="Cui H."/>
        </authorList>
    </citation>
    <scope>NUCLEOTIDE SEQUENCE [LARGE SCALE GENOMIC DNA]</scope>
    <source>
        <strain evidence="3 4">R2</strain>
    </source>
</reference>
<dbReference type="KEGG" id="hpel:HZS54_12875"/>
<dbReference type="Proteomes" id="UP000509346">
    <property type="component" value="Chromosome"/>
</dbReference>
<gene>
    <name evidence="2" type="ORF">HZS54_12875</name>
    <name evidence="3" type="ORF">HZS54_13180</name>
</gene>
<dbReference type="AlphaFoldDB" id="A0A7D5SVT1"/>
<dbReference type="KEGG" id="hpel:HZS54_13180"/>
<dbReference type="EMBL" id="CP058909">
    <property type="protein sequence ID" value="QLH82507.1"/>
    <property type="molecule type" value="Genomic_DNA"/>
</dbReference>
<protein>
    <submittedName>
        <fullName evidence="3">Uncharacterized protein</fullName>
    </submittedName>
</protein>
<feature type="compositionally biased region" description="Basic and acidic residues" evidence="1">
    <location>
        <begin position="134"/>
        <end position="170"/>
    </location>
</feature>
<dbReference type="GeneID" id="56083559"/>
<evidence type="ECO:0000313" key="3">
    <source>
        <dbReference type="EMBL" id="QLH82507.1"/>
    </source>
</evidence>
<keyword evidence="4" id="KW-1185">Reference proteome</keyword>
<dbReference type="RefSeq" id="WP_179917602.1">
    <property type="nucleotide sequence ID" value="NZ_CP058909.1"/>
</dbReference>
<dbReference type="OrthoDB" id="386549at2157"/>
<sequence length="170" mass="18833">MTDHELDIDPNSQALQYRIVEHGGHWFLRRQHPEFPRTPDESVAVAEARRILPTTSEGVFVVPGRTREQLDAEPGDVVSIVAVAAARAGVLLDGFTDALEPFMRTVSEAAEAIADGFATALQQALTRQESAAAGDRDDRLPESIREARARRDQQRERERDAAGSWHPPDE</sequence>
<organism evidence="3 4">
    <name type="scientific">Halosimplex pelagicum</name>
    <dbReference type="NCBI Taxonomy" id="869886"/>
    <lineage>
        <taxon>Archaea</taxon>
        <taxon>Methanobacteriati</taxon>
        <taxon>Methanobacteriota</taxon>
        <taxon>Stenosarchaea group</taxon>
        <taxon>Halobacteria</taxon>
        <taxon>Halobacteriales</taxon>
        <taxon>Haloarculaceae</taxon>
        <taxon>Halosimplex</taxon>
    </lineage>
</organism>
<accession>A0A7D5SVT1</accession>
<proteinExistence type="predicted"/>
<feature type="region of interest" description="Disordered" evidence="1">
    <location>
        <begin position="127"/>
        <end position="170"/>
    </location>
</feature>